<sequence>MMEAMHKLIASSTKEKATSTLFPRQHSTADVSTEEKLKGVMADKEFAKSNELSGAGHGAGDGGINRDEANNEGSIVVIGLEWRALAINGEAADEAKATEQGSKRIREFCFHRAAPTAT</sequence>
<dbReference type="Proteomes" id="UP001497516">
    <property type="component" value="Chromosome 8"/>
</dbReference>
<gene>
    <name evidence="2" type="ORF">LTRI10_LOCUS47214</name>
</gene>
<evidence type="ECO:0000313" key="2">
    <source>
        <dbReference type="EMBL" id="CAL1407554.1"/>
    </source>
</evidence>
<protein>
    <submittedName>
        <fullName evidence="2">Uncharacterized protein</fullName>
    </submittedName>
</protein>
<dbReference type="EMBL" id="OZ034821">
    <property type="protein sequence ID" value="CAL1407554.1"/>
    <property type="molecule type" value="Genomic_DNA"/>
</dbReference>
<evidence type="ECO:0000256" key="1">
    <source>
        <dbReference type="SAM" id="MobiDB-lite"/>
    </source>
</evidence>
<accession>A0AAV2GA29</accession>
<name>A0AAV2GA29_9ROSI</name>
<evidence type="ECO:0000313" key="3">
    <source>
        <dbReference type="Proteomes" id="UP001497516"/>
    </source>
</evidence>
<organism evidence="2 3">
    <name type="scientific">Linum trigynum</name>
    <dbReference type="NCBI Taxonomy" id="586398"/>
    <lineage>
        <taxon>Eukaryota</taxon>
        <taxon>Viridiplantae</taxon>
        <taxon>Streptophyta</taxon>
        <taxon>Embryophyta</taxon>
        <taxon>Tracheophyta</taxon>
        <taxon>Spermatophyta</taxon>
        <taxon>Magnoliopsida</taxon>
        <taxon>eudicotyledons</taxon>
        <taxon>Gunneridae</taxon>
        <taxon>Pentapetalae</taxon>
        <taxon>rosids</taxon>
        <taxon>fabids</taxon>
        <taxon>Malpighiales</taxon>
        <taxon>Linaceae</taxon>
        <taxon>Linum</taxon>
    </lineage>
</organism>
<proteinExistence type="predicted"/>
<feature type="region of interest" description="Disordered" evidence="1">
    <location>
        <begin position="1"/>
        <end position="36"/>
    </location>
</feature>
<feature type="region of interest" description="Disordered" evidence="1">
    <location>
        <begin position="48"/>
        <end position="69"/>
    </location>
</feature>
<feature type="compositionally biased region" description="Polar residues" evidence="1">
    <location>
        <begin position="18"/>
        <end position="31"/>
    </location>
</feature>
<reference evidence="2 3" key="1">
    <citation type="submission" date="2024-04" db="EMBL/GenBank/DDBJ databases">
        <authorList>
            <person name="Fracassetti M."/>
        </authorList>
    </citation>
    <scope>NUCLEOTIDE SEQUENCE [LARGE SCALE GENOMIC DNA]</scope>
</reference>
<keyword evidence="3" id="KW-1185">Reference proteome</keyword>
<dbReference type="AlphaFoldDB" id="A0AAV2GA29"/>